<organism evidence="1 2">
    <name type="scientific">Nitrospira defluvii</name>
    <dbReference type="NCBI Taxonomy" id="330214"/>
    <lineage>
        <taxon>Bacteria</taxon>
        <taxon>Pseudomonadati</taxon>
        <taxon>Nitrospirota</taxon>
        <taxon>Nitrospiria</taxon>
        <taxon>Nitrospirales</taxon>
        <taxon>Nitrospiraceae</taxon>
        <taxon>Nitrospira</taxon>
    </lineage>
</organism>
<protein>
    <submittedName>
        <fullName evidence="1">Uncharacterized protein</fullName>
    </submittedName>
</protein>
<evidence type="ECO:0000313" key="1">
    <source>
        <dbReference type="EMBL" id="CAE6786952.1"/>
    </source>
</evidence>
<dbReference type="Proteomes" id="UP000675880">
    <property type="component" value="Unassembled WGS sequence"/>
</dbReference>
<keyword evidence="2" id="KW-1185">Reference proteome</keyword>
<sequence length="100" mass="10715">MIHIQAGGVTAEAGAQKATRPVTVNLTGASGAFTMEWMELKTGSMKHADILIGGSERLLTCPFQAVGCCISGRHRRKLILPALWNISQVRCAKMREGGGY</sequence>
<dbReference type="EMBL" id="CAJNBJ010000018">
    <property type="protein sequence ID" value="CAE6786952.1"/>
    <property type="molecule type" value="Genomic_DNA"/>
</dbReference>
<name>A0ABM8S3D0_9BACT</name>
<accession>A0ABM8S3D0</accession>
<evidence type="ECO:0000313" key="2">
    <source>
        <dbReference type="Proteomes" id="UP000675880"/>
    </source>
</evidence>
<comment type="caution">
    <text evidence="1">The sequence shown here is derived from an EMBL/GenBank/DDBJ whole genome shotgun (WGS) entry which is preliminary data.</text>
</comment>
<gene>
    <name evidence="1" type="ORF">NSPZN2_50155</name>
</gene>
<proteinExistence type="predicted"/>
<reference evidence="1 2" key="1">
    <citation type="submission" date="2021-02" db="EMBL/GenBank/DDBJ databases">
        <authorList>
            <person name="Han P."/>
        </authorList>
    </citation>
    <scope>NUCLEOTIDE SEQUENCE [LARGE SCALE GENOMIC DNA]</scope>
    <source>
        <strain evidence="1">Candidatus Nitrospira sp. ZN2</strain>
    </source>
</reference>